<evidence type="ECO:0000313" key="2">
    <source>
        <dbReference type="EMBL" id="SDF17265.1"/>
    </source>
</evidence>
<evidence type="ECO:0000313" key="4">
    <source>
        <dbReference type="Proteomes" id="UP000198612"/>
    </source>
</evidence>
<dbReference type="AlphaFoldDB" id="A0A1H9ZTQ6"/>
<evidence type="ECO:0000259" key="1">
    <source>
        <dbReference type="Pfam" id="PF02887"/>
    </source>
</evidence>
<protein>
    <recommendedName>
        <fullName evidence="1">Pyruvate kinase C-terminal domain-containing protein</fullName>
    </recommendedName>
</protein>
<keyword evidence="5" id="KW-1185">Reference proteome</keyword>
<name>A0A1H9ZTQ6_9FIRM</name>
<accession>A0A1H9ZTQ6</accession>
<reference evidence="4 5" key="1">
    <citation type="submission" date="2016-10" db="EMBL/GenBank/DDBJ databases">
        <authorList>
            <person name="Varghese N."/>
            <person name="Submissions S."/>
        </authorList>
    </citation>
    <scope>NUCLEOTIDE SEQUENCE [LARGE SCALE GENOMIC DNA]</scope>
    <source>
        <strain evidence="2 5">WG2</strain>
        <strain evidence="3 4">WG5</strain>
    </source>
</reference>
<dbReference type="InterPro" id="IPR015795">
    <property type="entry name" value="Pyrv_Knase_C"/>
</dbReference>
<gene>
    <name evidence="2" type="ORF">SAMN04488598_10759</name>
    <name evidence="3" type="ORF">SAMN04515652_10859</name>
</gene>
<evidence type="ECO:0000313" key="5">
    <source>
        <dbReference type="Proteomes" id="UP000199519"/>
    </source>
</evidence>
<dbReference type="Pfam" id="PF02887">
    <property type="entry name" value="PK_C"/>
    <property type="match status" value="1"/>
</dbReference>
<organism evidence="3 4">
    <name type="scientific">Halanaerobium congolense</name>
    <dbReference type="NCBI Taxonomy" id="54121"/>
    <lineage>
        <taxon>Bacteria</taxon>
        <taxon>Bacillati</taxon>
        <taxon>Bacillota</taxon>
        <taxon>Clostridia</taxon>
        <taxon>Halanaerobiales</taxon>
        <taxon>Halanaerobiaceae</taxon>
        <taxon>Halanaerobium</taxon>
    </lineage>
</organism>
<proteinExistence type="predicted"/>
<dbReference type="Proteomes" id="UP000199519">
    <property type="component" value="Unassembled WGS sequence"/>
</dbReference>
<sequence length="208" mass="23493">MELGEEKSIYYFNEEGQKNTNKVLELVLKKAQELAINKIIIFTSNGDTAFELRRFNKEIEIIAVSFPYKQEFNVKDKNGENKKVIPETSKKKVREKLFDNNIELVQGTMPFNEIIIPGTREIKKSTIVNTLSLISRGLSFCVQSVLMATDAGVVEKGEDVIAMSADTAVVVNSANSQWLFHPVKGLQIKEIICKAHKITQENKKEQGE</sequence>
<evidence type="ECO:0000313" key="3">
    <source>
        <dbReference type="EMBL" id="SES84731.1"/>
    </source>
</evidence>
<feature type="domain" description="Pyruvate kinase C-terminal" evidence="1">
    <location>
        <begin position="22"/>
        <end position="175"/>
    </location>
</feature>
<dbReference type="Gene3D" id="3.40.1380.20">
    <property type="entry name" value="Pyruvate kinase, C-terminal domain"/>
    <property type="match status" value="1"/>
</dbReference>
<dbReference type="EMBL" id="FOHG01000008">
    <property type="protein sequence ID" value="SES84731.1"/>
    <property type="molecule type" value="Genomic_DNA"/>
</dbReference>
<dbReference type="SUPFAM" id="SSF52935">
    <property type="entry name" value="PK C-terminal domain-like"/>
    <property type="match status" value="1"/>
</dbReference>
<dbReference type="EMBL" id="FNBJ01000007">
    <property type="protein sequence ID" value="SDF17265.1"/>
    <property type="molecule type" value="Genomic_DNA"/>
</dbReference>
<dbReference type="RefSeq" id="WP_089719755.1">
    <property type="nucleotide sequence ID" value="NZ_FNBJ01000007.1"/>
</dbReference>
<dbReference type="InterPro" id="IPR036918">
    <property type="entry name" value="Pyrv_Knase_C_sf"/>
</dbReference>
<dbReference type="Proteomes" id="UP000198612">
    <property type="component" value="Unassembled WGS sequence"/>
</dbReference>